<proteinExistence type="inferred from homology"/>
<dbReference type="EMBL" id="JAPDMZ010000013">
    <property type="protein sequence ID" value="KAK0556600.1"/>
    <property type="molecule type" value="Genomic_DNA"/>
</dbReference>
<evidence type="ECO:0000256" key="9">
    <source>
        <dbReference type="ARBA" id="ARBA00023242"/>
    </source>
</evidence>
<feature type="coiled-coil region" evidence="12">
    <location>
        <begin position="297"/>
        <end position="429"/>
    </location>
</feature>
<keyword evidence="6" id="KW-0498">Mitosis</keyword>
<sequence length="458" mass="53513">MANLGASSNAAAQGTLVQEVNSSFPLVKPAEILQVLAELGLTITEHDIAKPTLAITTKTFMAFLDSLSGCNQEWIEERAKMVNQLDYREIFPDGLYWRIFYRELNELFIASQLRDFAFSDITRPQSKRFKRQLSALINFWRFKSDRLQEFDNFANEEVEREARRNELLRVAQLKRARIEDIRAQREAERDSVLMLRKQNQASAETLKALKEEQSKRLNHMETLKKEKQDLLQKQTDLQYQIQLTVTDIRKLNGRIISSPKKLKGDLEHMSQQLLSCKADLDGEEKRARSLESKRDVMIALETELQACVSLLETLENEKNRIVEERRARDRTLEVIEQYRTQIRDADTILSQLRRQIQSATERLQRLKRGFDEKRSAYASKLQVTSASLNDLNRRKTEMMEEAKAKNRETAELEAEFDKLQEEYELFCNERMQERNTICHLAEVYIIGISRARDIEIDA</sequence>
<dbReference type="GO" id="GO:0045132">
    <property type="term" value="P:meiotic chromosome segregation"/>
    <property type="evidence" value="ECO:0007669"/>
    <property type="project" value="TreeGrafter"/>
</dbReference>
<evidence type="ECO:0000256" key="1">
    <source>
        <dbReference type="ARBA" id="ARBA00004123"/>
    </source>
</evidence>
<evidence type="ECO:0000256" key="11">
    <source>
        <dbReference type="ARBA" id="ARBA00023328"/>
    </source>
</evidence>
<evidence type="ECO:0000256" key="7">
    <source>
        <dbReference type="ARBA" id="ARBA00022838"/>
    </source>
</evidence>
<evidence type="ECO:0000256" key="3">
    <source>
        <dbReference type="ARBA" id="ARBA00005498"/>
    </source>
</evidence>
<dbReference type="Pfam" id="PF03800">
    <property type="entry name" value="Nuf2"/>
    <property type="match status" value="1"/>
</dbReference>
<feature type="domain" description="Kinetochore protein Nuf2 N-terminal" evidence="13">
    <location>
        <begin position="22"/>
        <end position="156"/>
    </location>
</feature>
<keyword evidence="5" id="KW-0132">Cell division</keyword>
<accession>A0AAN6JTW5</accession>
<evidence type="ECO:0000256" key="4">
    <source>
        <dbReference type="ARBA" id="ARBA00022454"/>
    </source>
</evidence>
<evidence type="ECO:0000256" key="8">
    <source>
        <dbReference type="ARBA" id="ARBA00023054"/>
    </source>
</evidence>
<keyword evidence="7" id="KW-0995">Kinetochore</keyword>
<evidence type="ECO:0000259" key="13">
    <source>
        <dbReference type="Pfam" id="PF03800"/>
    </source>
</evidence>
<keyword evidence="10" id="KW-0131">Cell cycle</keyword>
<dbReference type="Pfam" id="PF18595">
    <property type="entry name" value="Nuf2_DHR10-like"/>
    <property type="match status" value="1"/>
</dbReference>
<feature type="coiled-coil region" evidence="12">
    <location>
        <begin position="192"/>
        <end position="240"/>
    </location>
</feature>
<dbReference type="PANTHER" id="PTHR21650:SF2">
    <property type="entry name" value="KINETOCHORE PROTEIN NUF2"/>
    <property type="match status" value="1"/>
</dbReference>
<keyword evidence="8 12" id="KW-0175">Coiled coil</keyword>
<evidence type="ECO:0000313" key="15">
    <source>
        <dbReference type="EMBL" id="KAK0556600.1"/>
    </source>
</evidence>
<dbReference type="Proteomes" id="UP001176517">
    <property type="component" value="Unassembled WGS sequence"/>
</dbReference>
<dbReference type="GO" id="GO:0005634">
    <property type="term" value="C:nucleus"/>
    <property type="evidence" value="ECO:0007669"/>
    <property type="project" value="UniProtKB-SubCell"/>
</dbReference>
<dbReference type="Gene3D" id="1.10.418.60">
    <property type="entry name" value="Ncd80 complex, Nuf2 subunit"/>
    <property type="match status" value="1"/>
</dbReference>
<comment type="subcellular location">
    <subcellularLocation>
        <location evidence="2">Chromosome</location>
        <location evidence="2">Centromere</location>
        <location evidence="2">Kinetochore</location>
    </subcellularLocation>
    <subcellularLocation>
        <location evidence="1">Nucleus</location>
    </subcellularLocation>
</comment>
<keyword evidence="4" id="KW-0158">Chromosome</keyword>
<comment type="similarity">
    <text evidence="3">Belongs to the NUF2 family.</text>
</comment>
<dbReference type="GO" id="GO:0044877">
    <property type="term" value="F:protein-containing complex binding"/>
    <property type="evidence" value="ECO:0007669"/>
    <property type="project" value="TreeGrafter"/>
</dbReference>
<comment type="caution">
    <text evidence="15">The sequence shown here is derived from an EMBL/GenBank/DDBJ whole genome shotgun (WGS) entry which is preliminary data.</text>
</comment>
<dbReference type="AlphaFoldDB" id="A0AAN6JTW5"/>
<evidence type="ECO:0000256" key="10">
    <source>
        <dbReference type="ARBA" id="ARBA00023306"/>
    </source>
</evidence>
<dbReference type="InterPro" id="IPR041112">
    <property type="entry name" value="Nuf2_DHR10-like"/>
</dbReference>
<evidence type="ECO:0000256" key="2">
    <source>
        <dbReference type="ARBA" id="ARBA00004629"/>
    </source>
</evidence>
<evidence type="ECO:0000256" key="5">
    <source>
        <dbReference type="ARBA" id="ARBA00022618"/>
    </source>
</evidence>
<gene>
    <name evidence="15" type="primary">NUF2</name>
    <name evidence="15" type="ORF">OC846_001045</name>
</gene>
<dbReference type="InterPro" id="IPR038275">
    <property type="entry name" value="Nuf2_N_sf"/>
</dbReference>
<dbReference type="InterPro" id="IPR005549">
    <property type="entry name" value="Kinetochore_Nuf2_N"/>
</dbReference>
<evidence type="ECO:0000256" key="12">
    <source>
        <dbReference type="SAM" id="Coils"/>
    </source>
</evidence>
<organism evidence="15 16">
    <name type="scientific">Tilletia horrida</name>
    <dbReference type="NCBI Taxonomy" id="155126"/>
    <lineage>
        <taxon>Eukaryota</taxon>
        <taxon>Fungi</taxon>
        <taxon>Dikarya</taxon>
        <taxon>Basidiomycota</taxon>
        <taxon>Ustilaginomycotina</taxon>
        <taxon>Exobasidiomycetes</taxon>
        <taxon>Tilletiales</taxon>
        <taxon>Tilletiaceae</taxon>
        <taxon>Tilletia</taxon>
    </lineage>
</organism>
<keyword evidence="9" id="KW-0539">Nucleus</keyword>
<dbReference type="GO" id="GO:0007052">
    <property type="term" value="P:mitotic spindle organization"/>
    <property type="evidence" value="ECO:0007669"/>
    <property type="project" value="TreeGrafter"/>
</dbReference>
<keyword evidence="16" id="KW-1185">Reference proteome</keyword>
<evidence type="ECO:0000259" key="14">
    <source>
        <dbReference type="Pfam" id="PF18595"/>
    </source>
</evidence>
<dbReference type="GO" id="GO:0051383">
    <property type="term" value="P:kinetochore organization"/>
    <property type="evidence" value="ECO:0007669"/>
    <property type="project" value="TreeGrafter"/>
</dbReference>
<reference evidence="15" key="1">
    <citation type="journal article" date="2023" name="PhytoFront">
        <title>Draft Genome Resources of Seven Strains of Tilletia horrida, Causal Agent of Kernel Smut of Rice.</title>
        <authorList>
            <person name="Khanal S."/>
            <person name="Antony Babu S."/>
            <person name="Zhou X.G."/>
        </authorList>
    </citation>
    <scope>NUCLEOTIDE SEQUENCE</scope>
    <source>
        <strain evidence="15">TX6</strain>
    </source>
</reference>
<dbReference type="GO" id="GO:0051315">
    <property type="term" value="P:attachment of mitotic spindle microtubules to kinetochore"/>
    <property type="evidence" value="ECO:0007669"/>
    <property type="project" value="TreeGrafter"/>
</dbReference>
<evidence type="ECO:0000256" key="6">
    <source>
        <dbReference type="ARBA" id="ARBA00022776"/>
    </source>
</evidence>
<protein>
    <submittedName>
        <fullName evidence="15">Kinetochore-associated Ndc80 complex subunit nuf2</fullName>
    </submittedName>
</protein>
<keyword evidence="11" id="KW-0137">Centromere</keyword>
<name>A0AAN6JTW5_9BASI</name>
<dbReference type="GO" id="GO:0031262">
    <property type="term" value="C:Ndc80 complex"/>
    <property type="evidence" value="ECO:0007669"/>
    <property type="project" value="InterPro"/>
</dbReference>
<evidence type="ECO:0000313" key="16">
    <source>
        <dbReference type="Proteomes" id="UP001176517"/>
    </source>
</evidence>
<feature type="domain" description="Nuf2 DHR10-like" evidence="14">
    <location>
        <begin position="271"/>
        <end position="382"/>
    </location>
</feature>
<dbReference type="PANTHER" id="PTHR21650">
    <property type="entry name" value="MEMBRALIN/KINETOCHORE PROTEIN NUF2"/>
    <property type="match status" value="1"/>
</dbReference>
<dbReference type="GO" id="GO:0051301">
    <property type="term" value="P:cell division"/>
    <property type="evidence" value="ECO:0007669"/>
    <property type="project" value="UniProtKB-KW"/>
</dbReference>